<organism evidence="2 3">
    <name type="scientific">Ruegeria atlantica</name>
    <dbReference type="NCBI Taxonomy" id="81569"/>
    <lineage>
        <taxon>Bacteria</taxon>
        <taxon>Pseudomonadati</taxon>
        <taxon>Pseudomonadota</taxon>
        <taxon>Alphaproteobacteria</taxon>
        <taxon>Rhodobacterales</taxon>
        <taxon>Roseobacteraceae</taxon>
        <taxon>Ruegeria</taxon>
    </lineage>
</organism>
<comment type="caution">
    <text evidence="2">The sequence shown here is derived from an EMBL/GenBank/DDBJ whole genome shotgun (WGS) entry which is preliminary data.</text>
</comment>
<protein>
    <submittedName>
        <fullName evidence="2">Uncharacterized protein</fullName>
    </submittedName>
</protein>
<gene>
    <name evidence="2" type="ORF">GS634_02365</name>
</gene>
<feature type="compositionally biased region" description="Gly residues" evidence="1">
    <location>
        <begin position="13"/>
        <end position="22"/>
    </location>
</feature>
<proteinExistence type="predicted"/>
<evidence type="ECO:0000313" key="3">
    <source>
        <dbReference type="Proteomes" id="UP000597886"/>
    </source>
</evidence>
<reference evidence="2" key="1">
    <citation type="submission" date="2019-12" db="EMBL/GenBank/DDBJ databases">
        <title>Ruegeria JWLKs population differentiation of coral mucus and skeleton niches.</title>
        <authorList>
            <person name="Luo D."/>
        </authorList>
    </citation>
    <scope>NUCLEOTIDE SEQUENCE</scope>
    <source>
        <strain evidence="2">HKCCD6181</strain>
    </source>
</reference>
<evidence type="ECO:0000313" key="2">
    <source>
        <dbReference type="EMBL" id="NOE16966.1"/>
    </source>
</evidence>
<dbReference type="AlphaFoldDB" id="A0AA90YR07"/>
<sequence>MPAAKFPQRAGGPTFGVSGGGPGCSVIRSARLSRQAERRGHRQPVIKPKCAKYMHIFQINKTVCGCFFPDRLHVTMLVADYDASNAAKRYLVWDGNVLKFADWWNFPERYLY</sequence>
<name>A0AA90YR07_9RHOB</name>
<feature type="region of interest" description="Disordered" evidence="1">
    <location>
        <begin position="1"/>
        <end position="22"/>
    </location>
</feature>
<dbReference type="RefSeq" id="WP_171328221.1">
    <property type="nucleotide sequence ID" value="NZ_WVRA01000001.1"/>
</dbReference>
<accession>A0AA90YR07</accession>
<dbReference type="Proteomes" id="UP000597886">
    <property type="component" value="Unassembled WGS sequence"/>
</dbReference>
<dbReference type="EMBL" id="WVRA01000001">
    <property type="protein sequence ID" value="NOE16966.1"/>
    <property type="molecule type" value="Genomic_DNA"/>
</dbReference>
<evidence type="ECO:0000256" key="1">
    <source>
        <dbReference type="SAM" id="MobiDB-lite"/>
    </source>
</evidence>